<reference evidence="3 4" key="1">
    <citation type="submission" date="2021-07" db="EMBL/GenBank/DDBJ databases">
        <title>The Aristolochia fimbriata genome: insights into angiosperm evolution, floral development and chemical biosynthesis.</title>
        <authorList>
            <person name="Jiao Y."/>
        </authorList>
    </citation>
    <scope>NUCLEOTIDE SEQUENCE [LARGE SCALE GENOMIC DNA]</scope>
    <source>
        <strain evidence="3">IBCAS-2021</strain>
        <tissue evidence="3">Leaf</tissue>
    </source>
</reference>
<protein>
    <recommendedName>
        <fullName evidence="2">CS domain-containing protein</fullName>
    </recommendedName>
</protein>
<dbReference type="Proteomes" id="UP000825729">
    <property type="component" value="Unassembled WGS sequence"/>
</dbReference>
<evidence type="ECO:0000313" key="4">
    <source>
        <dbReference type="Proteomes" id="UP000825729"/>
    </source>
</evidence>
<keyword evidence="4" id="KW-1185">Reference proteome</keyword>
<dbReference type="Pfam" id="PF01202">
    <property type="entry name" value="SKI"/>
    <property type="match status" value="1"/>
</dbReference>
<dbReference type="SUPFAM" id="SSF49764">
    <property type="entry name" value="HSP20-like chaperones"/>
    <property type="match status" value="1"/>
</dbReference>
<gene>
    <name evidence="3" type="ORF">H6P81_005377</name>
</gene>
<evidence type="ECO:0000256" key="1">
    <source>
        <dbReference type="ARBA" id="ARBA00006997"/>
    </source>
</evidence>
<dbReference type="Gene3D" id="2.60.40.790">
    <property type="match status" value="1"/>
</dbReference>
<dbReference type="PANTHER" id="PTHR21087:SF23">
    <property type="entry name" value="INACTIVE SHIKIMATE KINASE LIKE 2, CHLOROPLASTIC-RELATED"/>
    <property type="match status" value="1"/>
</dbReference>
<accession>A0AAV7EUT9</accession>
<dbReference type="Gene3D" id="3.40.50.300">
    <property type="entry name" value="P-loop containing nucleotide triphosphate hydrolases"/>
    <property type="match status" value="1"/>
</dbReference>
<dbReference type="Pfam" id="PF04969">
    <property type="entry name" value="CS"/>
    <property type="match status" value="1"/>
</dbReference>
<comment type="similarity">
    <text evidence="1">Belongs to the shikimate kinase family.</text>
</comment>
<dbReference type="GO" id="GO:0005829">
    <property type="term" value="C:cytosol"/>
    <property type="evidence" value="ECO:0007669"/>
    <property type="project" value="TreeGrafter"/>
</dbReference>
<dbReference type="AlphaFoldDB" id="A0AAV7EUT9"/>
<dbReference type="InterPro" id="IPR027417">
    <property type="entry name" value="P-loop_NTPase"/>
</dbReference>
<sequence>MAAASASFSTVNFHSLNTRKHSKFAISRKFSSTASANFTFRTFPGTLISPRSGRYESYLCSVSCVSIKNQSAPPVRTKNYEFSDGLAEVELRLPLEGRDVPCFRDIFVDVKESFLSIRLLAYGSSTPILETALYEKIKPSETIWYIDEDQLVVNLKKLDTDVKWPDIAETWESLKVGLMQLLKGTSIYVVGESTETNQQVARELAVGLGYTPLNTGELLETYAKKSIDSWLISEGLDAVAEAEAAVLQSLSSHIRTSVGTLGGLYGAALRPDKWRHLHAGFTIWVSESEATDETSAKEEAQRNVLDGIKGYAEADVIVKLSRWDPEYCQTIAQSCLSALKQLILSDKQLPGKKSLYIRLGCRGDWPNIKPPGWDPSGGQDVSSDA</sequence>
<evidence type="ECO:0000259" key="2">
    <source>
        <dbReference type="PROSITE" id="PS51203"/>
    </source>
</evidence>
<comment type="caution">
    <text evidence="3">The sequence shown here is derived from an EMBL/GenBank/DDBJ whole genome shotgun (WGS) entry which is preliminary data.</text>
</comment>
<feature type="domain" description="CS" evidence="2">
    <location>
        <begin position="75"/>
        <end position="168"/>
    </location>
</feature>
<dbReference type="InterPro" id="IPR008978">
    <property type="entry name" value="HSP20-like_chaperone"/>
</dbReference>
<dbReference type="InterPro" id="IPR031322">
    <property type="entry name" value="Shikimate/glucono_kinase"/>
</dbReference>
<proteinExistence type="inferred from homology"/>
<dbReference type="InterPro" id="IPR007052">
    <property type="entry name" value="CS_dom"/>
</dbReference>
<dbReference type="PROSITE" id="PS51203">
    <property type="entry name" value="CS"/>
    <property type="match status" value="1"/>
</dbReference>
<name>A0AAV7EUT9_ARIFI</name>
<evidence type="ECO:0000313" key="3">
    <source>
        <dbReference type="EMBL" id="KAG9452473.1"/>
    </source>
</evidence>
<organism evidence="3 4">
    <name type="scientific">Aristolochia fimbriata</name>
    <name type="common">White veined hardy Dutchman's pipe vine</name>
    <dbReference type="NCBI Taxonomy" id="158543"/>
    <lineage>
        <taxon>Eukaryota</taxon>
        <taxon>Viridiplantae</taxon>
        <taxon>Streptophyta</taxon>
        <taxon>Embryophyta</taxon>
        <taxon>Tracheophyta</taxon>
        <taxon>Spermatophyta</taxon>
        <taxon>Magnoliopsida</taxon>
        <taxon>Magnoliidae</taxon>
        <taxon>Piperales</taxon>
        <taxon>Aristolochiaceae</taxon>
        <taxon>Aristolochia</taxon>
    </lineage>
</organism>
<dbReference type="EMBL" id="JAINDJ010000003">
    <property type="protein sequence ID" value="KAG9452473.1"/>
    <property type="molecule type" value="Genomic_DNA"/>
</dbReference>
<dbReference type="PANTHER" id="PTHR21087">
    <property type="entry name" value="SHIKIMATE KINASE"/>
    <property type="match status" value="1"/>
</dbReference>